<comment type="caution">
    <text evidence="2">The sequence shown here is derived from an EMBL/GenBank/DDBJ whole genome shotgun (WGS) entry which is preliminary data.</text>
</comment>
<dbReference type="Pfam" id="PF01402">
    <property type="entry name" value="RHH_1"/>
    <property type="match status" value="1"/>
</dbReference>
<dbReference type="CDD" id="cd21631">
    <property type="entry name" value="RHH_CopG_NikR-like"/>
    <property type="match status" value="1"/>
</dbReference>
<evidence type="ECO:0000313" key="3">
    <source>
        <dbReference type="Proteomes" id="UP000034172"/>
    </source>
</evidence>
<organism evidence="2 3">
    <name type="scientific">Candidatus Collierbacteria bacterium GW2011_GWC2_44_18</name>
    <dbReference type="NCBI Taxonomy" id="1618392"/>
    <lineage>
        <taxon>Bacteria</taxon>
        <taxon>Candidatus Collieribacteriota</taxon>
    </lineage>
</organism>
<proteinExistence type="predicted"/>
<dbReference type="GO" id="GO:0006355">
    <property type="term" value="P:regulation of DNA-templated transcription"/>
    <property type="evidence" value="ECO:0007669"/>
    <property type="project" value="InterPro"/>
</dbReference>
<evidence type="ECO:0000313" key="2">
    <source>
        <dbReference type="EMBL" id="KKT48891.1"/>
    </source>
</evidence>
<feature type="domain" description="Ribbon-helix-helix protein CopG" evidence="1">
    <location>
        <begin position="3"/>
        <end position="33"/>
    </location>
</feature>
<gene>
    <name evidence="2" type="ORF">UW41_C0016G0028</name>
</gene>
<reference evidence="2 3" key="1">
    <citation type="journal article" date="2015" name="Nature">
        <title>rRNA introns, odd ribosomes, and small enigmatic genomes across a large radiation of phyla.</title>
        <authorList>
            <person name="Brown C.T."/>
            <person name="Hug L.A."/>
            <person name="Thomas B.C."/>
            <person name="Sharon I."/>
            <person name="Castelle C.J."/>
            <person name="Singh A."/>
            <person name="Wilkins M.J."/>
            <person name="Williams K.H."/>
            <person name="Banfield J.F."/>
        </authorList>
    </citation>
    <scope>NUCLEOTIDE SEQUENCE [LARGE SCALE GENOMIC DNA]</scope>
</reference>
<dbReference type="EMBL" id="LCIE01000016">
    <property type="protein sequence ID" value="KKT48891.1"/>
    <property type="molecule type" value="Genomic_DNA"/>
</dbReference>
<dbReference type="Proteomes" id="UP000034172">
    <property type="component" value="Unassembled WGS sequence"/>
</dbReference>
<dbReference type="AlphaFoldDB" id="A0A0G1HNY8"/>
<accession>A0A0G1HNY8</accession>
<evidence type="ECO:0000259" key="1">
    <source>
        <dbReference type="Pfam" id="PF01402"/>
    </source>
</evidence>
<name>A0A0G1HNY8_9BACT</name>
<protein>
    <recommendedName>
        <fullName evidence="1">Ribbon-helix-helix protein CopG domain-containing protein</fullName>
    </recommendedName>
</protein>
<dbReference type="InterPro" id="IPR002145">
    <property type="entry name" value="CopG"/>
</dbReference>
<dbReference type="STRING" id="1618392.UW41_C0016G0028"/>
<sequence length="74" mass="8592">MIRTQIYLPEDIYEDLQLISKASKLNISQLIREGAKKEIKSRAKQINRDDWKQFAGALKTGPKDLSLKINDIYK</sequence>